<feature type="transmembrane region" description="Helical" evidence="1">
    <location>
        <begin position="6"/>
        <end position="26"/>
    </location>
</feature>
<proteinExistence type="predicted"/>
<evidence type="ECO:0000313" key="2">
    <source>
        <dbReference type="EMBL" id="TNN22518.1"/>
    </source>
</evidence>
<name>A0A4Z2E1D5_9TELE</name>
<accession>A0A4Z2E1D5</accession>
<keyword evidence="3" id="KW-1185">Reference proteome</keyword>
<reference evidence="2 3" key="1">
    <citation type="submission" date="2019-03" db="EMBL/GenBank/DDBJ databases">
        <title>First draft genome of Liparis tanakae, snailfish: a comprehensive survey of snailfish specific genes.</title>
        <authorList>
            <person name="Kim W."/>
            <person name="Song I."/>
            <person name="Jeong J.-H."/>
            <person name="Kim D."/>
            <person name="Kim S."/>
            <person name="Ryu S."/>
            <person name="Song J.Y."/>
            <person name="Lee S.K."/>
        </authorList>
    </citation>
    <scope>NUCLEOTIDE SEQUENCE [LARGE SCALE GENOMIC DNA]</scope>
    <source>
        <tissue evidence="2">Muscle</tissue>
    </source>
</reference>
<keyword evidence="1" id="KW-0812">Transmembrane</keyword>
<keyword evidence="1" id="KW-0472">Membrane</keyword>
<evidence type="ECO:0000313" key="3">
    <source>
        <dbReference type="Proteomes" id="UP000314294"/>
    </source>
</evidence>
<comment type="caution">
    <text evidence="2">The sequence shown here is derived from an EMBL/GenBank/DDBJ whole genome shotgun (WGS) entry which is preliminary data.</text>
</comment>
<dbReference type="Proteomes" id="UP000314294">
    <property type="component" value="Unassembled WGS sequence"/>
</dbReference>
<gene>
    <name evidence="2" type="ORF">EYF80_067368</name>
</gene>
<organism evidence="2 3">
    <name type="scientific">Liparis tanakae</name>
    <name type="common">Tanaka's snailfish</name>
    <dbReference type="NCBI Taxonomy" id="230148"/>
    <lineage>
        <taxon>Eukaryota</taxon>
        <taxon>Metazoa</taxon>
        <taxon>Chordata</taxon>
        <taxon>Craniata</taxon>
        <taxon>Vertebrata</taxon>
        <taxon>Euteleostomi</taxon>
        <taxon>Actinopterygii</taxon>
        <taxon>Neopterygii</taxon>
        <taxon>Teleostei</taxon>
        <taxon>Neoteleostei</taxon>
        <taxon>Acanthomorphata</taxon>
        <taxon>Eupercaria</taxon>
        <taxon>Perciformes</taxon>
        <taxon>Cottioidei</taxon>
        <taxon>Cottales</taxon>
        <taxon>Liparidae</taxon>
        <taxon>Liparis</taxon>
    </lineage>
</organism>
<dbReference type="AlphaFoldDB" id="A0A4Z2E1D5"/>
<keyword evidence="1" id="KW-1133">Transmembrane helix</keyword>
<evidence type="ECO:0000256" key="1">
    <source>
        <dbReference type="SAM" id="Phobius"/>
    </source>
</evidence>
<sequence>MTPLTSAWMLLRRFSFSIAVFSFLFWRRRFRLFISPSSSGADRLSELKLLSSRARKRFSS</sequence>
<protein>
    <submittedName>
        <fullName evidence="2">Uncharacterized protein</fullName>
    </submittedName>
</protein>
<dbReference type="EMBL" id="SRLO01022086">
    <property type="protein sequence ID" value="TNN22518.1"/>
    <property type="molecule type" value="Genomic_DNA"/>
</dbReference>